<protein>
    <submittedName>
        <fullName evidence="1">Uncharacterized protein</fullName>
    </submittedName>
</protein>
<evidence type="ECO:0000313" key="1">
    <source>
        <dbReference type="EMBL" id="KAG6635289.1"/>
    </source>
</evidence>
<gene>
    <name evidence="1" type="ORF">CIPAW_11G032000</name>
</gene>
<accession>A0A8T1NUL5</accession>
<proteinExistence type="predicted"/>
<dbReference type="EMBL" id="CM031819">
    <property type="protein sequence ID" value="KAG6635289.1"/>
    <property type="molecule type" value="Genomic_DNA"/>
</dbReference>
<name>A0A8T1NUL5_CARIL</name>
<dbReference type="AlphaFoldDB" id="A0A8T1NUL5"/>
<comment type="caution">
    <text evidence="1">The sequence shown here is derived from an EMBL/GenBank/DDBJ whole genome shotgun (WGS) entry which is preliminary data.</text>
</comment>
<dbReference type="Proteomes" id="UP000811609">
    <property type="component" value="Chromosome 11"/>
</dbReference>
<reference evidence="1" key="1">
    <citation type="submission" date="2020-12" db="EMBL/GenBank/DDBJ databases">
        <title>WGS assembly of Carya illinoinensis cv. Pawnee.</title>
        <authorList>
            <person name="Platts A."/>
            <person name="Shu S."/>
            <person name="Wright S."/>
            <person name="Barry K."/>
            <person name="Edger P."/>
            <person name="Pires J.C."/>
            <person name="Schmutz J."/>
        </authorList>
    </citation>
    <scope>NUCLEOTIDE SEQUENCE</scope>
    <source>
        <tissue evidence="1">Leaf</tissue>
    </source>
</reference>
<keyword evidence="2" id="KW-1185">Reference proteome</keyword>
<organism evidence="1 2">
    <name type="scientific">Carya illinoinensis</name>
    <name type="common">Pecan</name>
    <dbReference type="NCBI Taxonomy" id="32201"/>
    <lineage>
        <taxon>Eukaryota</taxon>
        <taxon>Viridiplantae</taxon>
        <taxon>Streptophyta</taxon>
        <taxon>Embryophyta</taxon>
        <taxon>Tracheophyta</taxon>
        <taxon>Spermatophyta</taxon>
        <taxon>Magnoliopsida</taxon>
        <taxon>eudicotyledons</taxon>
        <taxon>Gunneridae</taxon>
        <taxon>Pentapetalae</taxon>
        <taxon>rosids</taxon>
        <taxon>fabids</taxon>
        <taxon>Fagales</taxon>
        <taxon>Juglandaceae</taxon>
        <taxon>Carya</taxon>
    </lineage>
</organism>
<sequence>MQIHFLSIQKPSAPLWVPHPTPPSILSVLVPTTKLHPFLLPFKRQFYLHQALECTKVKQLGKSRSLLDLGTLKTLSTFNIPSKNRATSPCYISEVMLFLLNLAPHISCLDS</sequence>
<evidence type="ECO:0000313" key="2">
    <source>
        <dbReference type="Proteomes" id="UP000811609"/>
    </source>
</evidence>